<feature type="region of interest" description="Disordered" evidence="1">
    <location>
        <begin position="250"/>
        <end position="324"/>
    </location>
</feature>
<evidence type="ECO:0000313" key="4">
    <source>
        <dbReference type="EMBL" id="KAK3010773.1"/>
    </source>
</evidence>
<dbReference type="InterPro" id="IPR005135">
    <property type="entry name" value="Endo/exonuclease/phosphatase"/>
</dbReference>
<dbReference type="PANTHER" id="PTHR33710:SF77">
    <property type="entry name" value="DNASE I-LIKE SUPERFAMILY PROTEIN"/>
    <property type="match status" value="1"/>
</dbReference>
<dbReference type="InterPro" id="IPR025558">
    <property type="entry name" value="DUF4283"/>
</dbReference>
<feature type="compositionally biased region" description="Basic and acidic residues" evidence="1">
    <location>
        <begin position="131"/>
        <end position="140"/>
    </location>
</feature>
<feature type="region of interest" description="Disordered" evidence="1">
    <location>
        <begin position="126"/>
        <end position="174"/>
    </location>
</feature>
<feature type="compositionally biased region" description="Polar residues" evidence="1">
    <location>
        <begin position="250"/>
        <end position="266"/>
    </location>
</feature>
<evidence type="ECO:0000259" key="2">
    <source>
        <dbReference type="Pfam" id="PF03372"/>
    </source>
</evidence>
<sequence length="851" mass="97536">MESRTPTLAALFDQWPRIRISPEEIKRLWSPWQRGLIVKLLGRTVGFRLLYQRMKSLWKLQGDFEAVDLGNDFYVVRFQTREDYAHVLLDGPWVWLNGHLQNVEYEGLYAVCFHCGKYGHKLESFPSLRKTPPDSEHAPIEEQDDGSSGMNLDTGSGLNPTHDPGTTIQEQAYGPWMIVQPRSRRNSWASRSSPFKYAQFGNSNPSSTGQNAKILQRNSGSRFNVLTTEELTEEVQINKEGTQYANSLSAQLRTSQIQEPHTNRGNQHFKGDRIKQIKNHQASKAKESNRLGVPNPFEPKLNSINLSTPHTLTPEPVNPSTGPLPEVASLPRPPDGNSEHIVSSSKENTLPFTHANGNLDNDGMDKSDANLEVAQGNATFLRNLVELVKTHNAEIFVLMEVRVQGHRSEDILRRTGYNKVLNAVVKGNDIEDWLFSAVYATPNRTAKSDLWNYLEEMTNNMQLPWLVAGDFNDIANSTEKWGGIPTSRNRCSTFVNRINSCQLLDLGFQGPLFTWFRNRNGHCYLKERLDRGLCNRQWRLNFPEAFIKHLPRTHSDHCPILIDTKGETPPAHSLRPFRFKAAWLTHPDFNRLVKDNWIYEQQDVQGTICRFVESVKSWNFHVFGNIFRNKKVLLARIVGIQRYLCTKRSVFLKNLKKRLVWAYNHTLLQEEIFWFQKSRSSWLNFGDRNTAYFHMSTVIRRRKNRITCLKDSEGGWCSDPIRLKELAVQHFRALYSDTHDTNNGFDIRPLFPCISQQEMNSLVTPVTLIEVKEATFSMKPYKSPGPDGLQPIFFQRYWDIVGHSLLDTHARGADGSRVMGFYKPMLEMAALEQLRITDNYIKTSVSGAPSG</sequence>
<comment type="caution">
    <text evidence="4">The sequence shown here is derived from an EMBL/GenBank/DDBJ whole genome shotgun (WGS) entry which is preliminary data.</text>
</comment>
<dbReference type="EMBL" id="JAVXUP010001511">
    <property type="protein sequence ID" value="KAK3010773.1"/>
    <property type="molecule type" value="Genomic_DNA"/>
</dbReference>
<dbReference type="Proteomes" id="UP001188597">
    <property type="component" value="Unassembled WGS sequence"/>
</dbReference>
<accession>A0AA88VNC4</accession>
<reference evidence="4" key="1">
    <citation type="submission" date="2022-12" db="EMBL/GenBank/DDBJ databases">
        <title>Draft genome assemblies for two species of Escallonia (Escalloniales).</title>
        <authorList>
            <person name="Chanderbali A."/>
            <person name="Dervinis C."/>
            <person name="Anghel I."/>
            <person name="Soltis D."/>
            <person name="Soltis P."/>
            <person name="Zapata F."/>
        </authorList>
    </citation>
    <scope>NUCLEOTIDE SEQUENCE</scope>
    <source>
        <strain evidence="4">UCBG64.0493</strain>
        <tissue evidence="4">Leaf</tissue>
    </source>
</reference>
<dbReference type="Pfam" id="PF03372">
    <property type="entry name" value="Exo_endo_phos"/>
    <property type="match status" value="1"/>
</dbReference>
<dbReference type="Gene3D" id="3.60.10.10">
    <property type="entry name" value="Endonuclease/exonuclease/phosphatase"/>
    <property type="match status" value="1"/>
</dbReference>
<name>A0AA88VNC4_9ASTE</name>
<organism evidence="4 5">
    <name type="scientific">Escallonia herrerae</name>
    <dbReference type="NCBI Taxonomy" id="1293975"/>
    <lineage>
        <taxon>Eukaryota</taxon>
        <taxon>Viridiplantae</taxon>
        <taxon>Streptophyta</taxon>
        <taxon>Embryophyta</taxon>
        <taxon>Tracheophyta</taxon>
        <taxon>Spermatophyta</taxon>
        <taxon>Magnoliopsida</taxon>
        <taxon>eudicotyledons</taxon>
        <taxon>Gunneridae</taxon>
        <taxon>Pentapetalae</taxon>
        <taxon>asterids</taxon>
        <taxon>campanulids</taxon>
        <taxon>Escalloniales</taxon>
        <taxon>Escalloniaceae</taxon>
        <taxon>Escallonia</taxon>
    </lineage>
</organism>
<keyword evidence="5" id="KW-1185">Reference proteome</keyword>
<feature type="domain" description="DUF4283" evidence="3">
    <location>
        <begin position="32"/>
        <end position="97"/>
    </location>
</feature>
<dbReference type="GO" id="GO:0003824">
    <property type="term" value="F:catalytic activity"/>
    <property type="evidence" value="ECO:0007669"/>
    <property type="project" value="InterPro"/>
</dbReference>
<dbReference type="SUPFAM" id="SSF56219">
    <property type="entry name" value="DNase I-like"/>
    <property type="match status" value="1"/>
</dbReference>
<dbReference type="PANTHER" id="PTHR33710">
    <property type="entry name" value="BNAC02G09200D PROTEIN"/>
    <property type="match status" value="1"/>
</dbReference>
<evidence type="ECO:0000313" key="5">
    <source>
        <dbReference type="Proteomes" id="UP001188597"/>
    </source>
</evidence>
<evidence type="ECO:0008006" key="6">
    <source>
        <dbReference type="Google" id="ProtNLM"/>
    </source>
</evidence>
<dbReference type="AlphaFoldDB" id="A0AA88VNC4"/>
<evidence type="ECO:0000259" key="3">
    <source>
        <dbReference type="Pfam" id="PF14111"/>
    </source>
</evidence>
<feature type="compositionally biased region" description="Polar residues" evidence="1">
    <location>
        <begin position="146"/>
        <end position="170"/>
    </location>
</feature>
<feature type="domain" description="Endonuclease/exonuclease/phosphatase" evidence="2">
    <location>
        <begin position="374"/>
        <end position="557"/>
    </location>
</feature>
<feature type="compositionally biased region" description="Polar residues" evidence="1">
    <location>
        <begin position="302"/>
        <end position="311"/>
    </location>
</feature>
<evidence type="ECO:0000256" key="1">
    <source>
        <dbReference type="SAM" id="MobiDB-lite"/>
    </source>
</evidence>
<dbReference type="Pfam" id="PF14111">
    <property type="entry name" value="DUF4283"/>
    <property type="match status" value="1"/>
</dbReference>
<dbReference type="InterPro" id="IPR036691">
    <property type="entry name" value="Endo/exonu/phosph_ase_sf"/>
</dbReference>
<proteinExistence type="predicted"/>
<gene>
    <name evidence="4" type="ORF">RJ639_011993</name>
</gene>
<protein>
    <recommendedName>
        <fullName evidence="6">DUF4283 domain-containing protein</fullName>
    </recommendedName>
</protein>